<reference evidence="5 6" key="1">
    <citation type="journal article" date="2012" name="Nat. Biotechnol.">
        <title>Draft genome sequence of pigeonpea (Cajanus cajan), an orphan legume crop of resource-poor farmers.</title>
        <authorList>
            <person name="Varshney R.K."/>
            <person name="Chen W."/>
            <person name="Li Y."/>
            <person name="Bharti A.K."/>
            <person name="Saxena R.K."/>
            <person name="Schlueter J.A."/>
            <person name="Donoghue M.T."/>
            <person name="Azam S."/>
            <person name="Fan G."/>
            <person name="Whaley A.M."/>
            <person name="Farmer A.D."/>
            <person name="Sheridan J."/>
            <person name="Iwata A."/>
            <person name="Tuteja R."/>
            <person name="Penmetsa R.V."/>
            <person name="Wu W."/>
            <person name="Upadhyaya H.D."/>
            <person name="Yang S.P."/>
            <person name="Shah T."/>
            <person name="Saxena K.B."/>
            <person name="Michael T."/>
            <person name="McCombie W.R."/>
            <person name="Yang B."/>
            <person name="Zhang G."/>
            <person name="Yang H."/>
            <person name="Wang J."/>
            <person name="Spillane C."/>
            <person name="Cook D.R."/>
            <person name="May G.D."/>
            <person name="Xu X."/>
            <person name="Jackson S.A."/>
        </authorList>
    </citation>
    <scope>NUCLEOTIDE SEQUENCE [LARGE SCALE GENOMIC DNA]</scope>
    <source>
        <strain evidence="6">cv. Asha</strain>
    </source>
</reference>
<dbReference type="InterPro" id="IPR036574">
    <property type="entry name" value="Scorpion_toxin-like_sf"/>
</dbReference>
<sequence length="106" mass="11648">MVEEKRYARSTAEHGQGGVGTLTTVTSNARNGKVQSLDACHWDSRGRACFCYFNCPGLCAKRSNTWSGWCASSNNCDKQCRTKEGANHGACHGNILKRACDCYFKC</sequence>
<keyword evidence="1" id="KW-0929">Antimicrobial</keyword>
<name>A0A151U9E6_CAJCA</name>
<dbReference type="Pfam" id="PF00304">
    <property type="entry name" value="Gamma-thionin"/>
    <property type="match status" value="1"/>
</dbReference>
<evidence type="ECO:0000256" key="3">
    <source>
        <dbReference type="SAM" id="MobiDB-lite"/>
    </source>
</evidence>
<dbReference type="EMBL" id="CM003603">
    <property type="protein sequence ID" value="KYP75868.1"/>
    <property type="molecule type" value="Genomic_DNA"/>
</dbReference>
<dbReference type="SMART" id="SM00505">
    <property type="entry name" value="Knot1"/>
    <property type="match status" value="1"/>
</dbReference>
<protein>
    <submittedName>
        <fullName evidence="5">Defensin-like protein 19</fullName>
    </submittedName>
</protein>
<evidence type="ECO:0000256" key="1">
    <source>
        <dbReference type="ARBA" id="ARBA00022529"/>
    </source>
</evidence>
<accession>A0A151U9E6</accession>
<dbReference type="InterPro" id="IPR003614">
    <property type="entry name" value="Knottins"/>
</dbReference>
<dbReference type="PROSITE" id="PS00940">
    <property type="entry name" value="GAMMA_THIONIN"/>
    <property type="match status" value="1"/>
</dbReference>
<dbReference type="OMA" id="GACHGNI"/>
<feature type="domain" description="Knottins-like" evidence="4">
    <location>
        <begin position="58"/>
        <end position="106"/>
    </location>
</feature>
<evidence type="ECO:0000259" key="4">
    <source>
        <dbReference type="SMART" id="SM00505"/>
    </source>
</evidence>
<evidence type="ECO:0000313" key="5">
    <source>
        <dbReference type="EMBL" id="KYP75868.1"/>
    </source>
</evidence>
<proteinExistence type="predicted"/>
<keyword evidence="6" id="KW-1185">Reference proteome</keyword>
<dbReference type="Proteomes" id="UP000075243">
    <property type="component" value="Chromosome 1"/>
</dbReference>
<feature type="region of interest" description="Disordered" evidence="3">
    <location>
        <begin position="1"/>
        <end position="24"/>
    </location>
</feature>
<gene>
    <name evidence="5" type="ORF">KK1_020076</name>
</gene>
<dbReference type="AlphaFoldDB" id="A0A151U9E6"/>
<dbReference type="InterPro" id="IPR008176">
    <property type="entry name" value="Defensin_plant"/>
</dbReference>
<keyword evidence="2" id="KW-0295">Fungicide</keyword>
<evidence type="ECO:0000256" key="2">
    <source>
        <dbReference type="ARBA" id="ARBA00022577"/>
    </source>
</evidence>
<dbReference type="GO" id="GO:0050832">
    <property type="term" value="P:defense response to fungus"/>
    <property type="evidence" value="ECO:0007669"/>
    <property type="project" value="UniProtKB-KW"/>
</dbReference>
<evidence type="ECO:0000313" key="6">
    <source>
        <dbReference type="Proteomes" id="UP000075243"/>
    </source>
</evidence>
<dbReference type="Gene3D" id="3.30.30.10">
    <property type="entry name" value="Knottin, scorpion toxin-like"/>
    <property type="match status" value="2"/>
</dbReference>
<dbReference type="SUPFAM" id="SSF57095">
    <property type="entry name" value="Scorpion toxin-like"/>
    <property type="match status" value="1"/>
</dbReference>
<organism evidence="5 6">
    <name type="scientific">Cajanus cajan</name>
    <name type="common">Pigeon pea</name>
    <name type="synonym">Cajanus indicus</name>
    <dbReference type="NCBI Taxonomy" id="3821"/>
    <lineage>
        <taxon>Eukaryota</taxon>
        <taxon>Viridiplantae</taxon>
        <taxon>Streptophyta</taxon>
        <taxon>Embryophyta</taxon>
        <taxon>Tracheophyta</taxon>
        <taxon>Spermatophyta</taxon>
        <taxon>Magnoliopsida</taxon>
        <taxon>eudicotyledons</taxon>
        <taxon>Gunneridae</taxon>
        <taxon>Pentapetalae</taxon>
        <taxon>rosids</taxon>
        <taxon>fabids</taxon>
        <taxon>Fabales</taxon>
        <taxon>Fabaceae</taxon>
        <taxon>Papilionoideae</taxon>
        <taxon>50 kb inversion clade</taxon>
        <taxon>NPAAA clade</taxon>
        <taxon>indigoferoid/millettioid clade</taxon>
        <taxon>Phaseoleae</taxon>
        <taxon>Cajanus</taxon>
    </lineage>
</organism>
<dbReference type="GO" id="GO:0031640">
    <property type="term" value="P:killing of cells of another organism"/>
    <property type="evidence" value="ECO:0007669"/>
    <property type="project" value="UniProtKB-KW"/>
</dbReference>
<dbReference type="Gramene" id="C.cajan_19507.t">
    <property type="protein sequence ID" value="C.cajan_19507.t.cds1"/>
    <property type="gene ID" value="C.cajan_19507"/>
</dbReference>